<organism evidence="1 2">
    <name type="scientific">Streptomyces violascens</name>
    <dbReference type="NCBI Taxonomy" id="67381"/>
    <lineage>
        <taxon>Bacteria</taxon>
        <taxon>Bacillati</taxon>
        <taxon>Actinomycetota</taxon>
        <taxon>Actinomycetes</taxon>
        <taxon>Kitasatosporales</taxon>
        <taxon>Streptomycetaceae</taxon>
        <taxon>Streptomyces</taxon>
    </lineage>
</organism>
<evidence type="ECO:0000313" key="2">
    <source>
        <dbReference type="Proteomes" id="UP001050808"/>
    </source>
</evidence>
<evidence type="ECO:0000313" key="1">
    <source>
        <dbReference type="EMBL" id="GHI40186.1"/>
    </source>
</evidence>
<reference evidence="1" key="1">
    <citation type="submission" date="2024-05" db="EMBL/GenBank/DDBJ databases">
        <title>Whole genome shotgun sequence of Streptomyces violascens NBRC 12920.</title>
        <authorList>
            <person name="Komaki H."/>
            <person name="Tamura T."/>
        </authorList>
    </citation>
    <scope>NUCLEOTIDE SEQUENCE</scope>
    <source>
        <strain evidence="1">NBRC 12920</strain>
    </source>
</reference>
<accession>A0ABQ3QSC3</accession>
<sequence length="133" mass="14630">MSFPQSLQPPIEVPQLPPKVRVHSPVGTALAVWHGDPEEVDGRHHVEWSVNEDLLWGHNTQLAALAGPGLWQEHEQLVLRGRLALAEDGTASLEVGDAQILFDFSAPPPEGTDGAWVEIRIEAGRVALWPFRI</sequence>
<keyword evidence="2" id="KW-1185">Reference proteome</keyword>
<name>A0ABQ3QSC3_9ACTN</name>
<dbReference type="Proteomes" id="UP001050808">
    <property type="component" value="Unassembled WGS sequence"/>
</dbReference>
<dbReference type="EMBL" id="BNDY01000017">
    <property type="protein sequence ID" value="GHI40186.1"/>
    <property type="molecule type" value="Genomic_DNA"/>
</dbReference>
<protein>
    <submittedName>
        <fullName evidence="1">Uncharacterized protein</fullName>
    </submittedName>
</protein>
<gene>
    <name evidence="1" type="ORF">Sviol_45940</name>
</gene>
<dbReference type="RefSeq" id="WP_189971636.1">
    <property type="nucleotide sequence ID" value="NZ_BMUA01000051.1"/>
</dbReference>
<comment type="caution">
    <text evidence="1">The sequence shown here is derived from an EMBL/GenBank/DDBJ whole genome shotgun (WGS) entry which is preliminary data.</text>
</comment>
<proteinExistence type="predicted"/>